<proteinExistence type="predicted"/>
<sequence length="694" mass="74018">MSLPAPPVDLVGHCSIIHNNTLYVYTPAAFLSLPLKRDAKWKTLPMGQVVEGAACVRGSVDGNPNNLGLYLVGGKSKSPDYLGLQRYSFADQKWESIIPVSKDVQNRVNHAAIYINASASLLVYAGSQAEDSNPSTQSFLISVTPPHNVRSFNSYVPPAFRPILLPWSEDKAVMVGGGPGNTKVFSFNAEQGWQDTGANLAKPLPEMSKVRCAMVLGNDGSKVLEVFDMSVSPNAVSRYTMVTPGGTPAPPGQEVGIARPKRRKRELTLASYPSYNGTFAPKTTRSEYSLAQDANGLVVISGGNKQDPIALFDQSRNSWLNTTDFFVDSVKAAQVTPTPTGTSDGRTGMITDIVVPTTTGSAAAAGSNRRTLTIIGATLGALLGLAALLIIVLLLLGWKRRRGKYPSDEKSEHRLSDGDQFDFQDQGMQPLTRSVQPMARGPVPSSDSWALVTGKADDLSKPATTFDDMLTGKPSKGGSPLRNVETVPTSETKPTLGVPLPSDGSQRLTDEGWSKYFQSDTASGYNNNNYPNGLRSTTSSQDSKSDYHGTSWGGVGDFKAGPPPGREQPHPLGQVASGSPSTEHVPTFGSLAATNSMRAKISSGDSISIASDEYDFEQAVAEVGGRSTVDDRVASSTYSASLYVPHDSSSFVLPSDTDRWTRDGGESMVSNARTTGPPPLISSDISWLNLGKKR</sequence>
<name>A0ACB8UUU2_9EURO</name>
<protein>
    <submittedName>
        <fullName evidence="1">Uncharacterized protein</fullName>
    </submittedName>
</protein>
<dbReference type="EMBL" id="JALBCA010000055">
    <property type="protein sequence ID" value="KAI2385694.1"/>
    <property type="molecule type" value="Genomic_DNA"/>
</dbReference>
<gene>
    <name evidence="1" type="ORF">LOY88_003927</name>
</gene>
<reference evidence="1" key="1">
    <citation type="journal article" date="2022" name="bioRxiv">
        <title>Population genetic analysis of Ophidiomyces ophidiicola, the causative agent of snake fungal disease, indicates recent introductions to the USA.</title>
        <authorList>
            <person name="Ladner J.T."/>
            <person name="Palmer J.M."/>
            <person name="Ettinger C.L."/>
            <person name="Stajich J.E."/>
            <person name="Farrell T.M."/>
            <person name="Glorioso B.M."/>
            <person name="Lawson B."/>
            <person name="Price S.J."/>
            <person name="Stengle A.G."/>
            <person name="Grear D.A."/>
            <person name="Lorch J.M."/>
        </authorList>
    </citation>
    <scope>NUCLEOTIDE SEQUENCE</scope>
    <source>
        <strain evidence="1">NWHC 24266-5</strain>
    </source>
</reference>
<organism evidence="1">
    <name type="scientific">Ophidiomyces ophidiicola</name>
    <dbReference type="NCBI Taxonomy" id="1387563"/>
    <lineage>
        <taxon>Eukaryota</taxon>
        <taxon>Fungi</taxon>
        <taxon>Dikarya</taxon>
        <taxon>Ascomycota</taxon>
        <taxon>Pezizomycotina</taxon>
        <taxon>Eurotiomycetes</taxon>
        <taxon>Eurotiomycetidae</taxon>
        <taxon>Onygenales</taxon>
        <taxon>Onygenaceae</taxon>
        <taxon>Ophidiomyces</taxon>
    </lineage>
</organism>
<evidence type="ECO:0000313" key="1">
    <source>
        <dbReference type="EMBL" id="KAI2385694.1"/>
    </source>
</evidence>
<accession>A0ACB8UUU2</accession>
<comment type="caution">
    <text evidence="1">The sequence shown here is derived from an EMBL/GenBank/DDBJ whole genome shotgun (WGS) entry which is preliminary data.</text>
</comment>